<sequence>MFISKEDQNMPILYKIDRALSCIPVGSVKTKPHALKAILRSGRVIDLDEPMLQPESFRKVLA</sequence>
<evidence type="ECO:0000313" key="1">
    <source>
        <dbReference type="EMBL" id="EGV19851.1"/>
    </source>
</evidence>
<dbReference type="EMBL" id="AFWV01000002">
    <property type="protein sequence ID" value="EGV19851.1"/>
    <property type="molecule type" value="Genomic_DNA"/>
</dbReference>
<name>F9U6H5_9GAMM</name>
<protein>
    <submittedName>
        <fullName evidence="1">Uncharacterized protein</fullName>
    </submittedName>
</protein>
<keyword evidence="2" id="KW-1185">Reference proteome</keyword>
<evidence type="ECO:0000313" key="2">
    <source>
        <dbReference type="Proteomes" id="UP000005459"/>
    </source>
</evidence>
<proteinExistence type="predicted"/>
<dbReference type="STRING" id="768671.ThimaDRAFT_0526"/>
<organism evidence="1 2">
    <name type="scientific">Thiocapsa marina 5811</name>
    <dbReference type="NCBI Taxonomy" id="768671"/>
    <lineage>
        <taxon>Bacteria</taxon>
        <taxon>Pseudomonadati</taxon>
        <taxon>Pseudomonadota</taxon>
        <taxon>Gammaproteobacteria</taxon>
        <taxon>Chromatiales</taxon>
        <taxon>Chromatiaceae</taxon>
        <taxon>Thiocapsa</taxon>
    </lineage>
</organism>
<reference evidence="1 2" key="1">
    <citation type="submission" date="2011-06" db="EMBL/GenBank/DDBJ databases">
        <title>The draft genome of Thiocapsa marina 5811.</title>
        <authorList>
            <consortium name="US DOE Joint Genome Institute (JGI-PGF)"/>
            <person name="Lucas S."/>
            <person name="Han J."/>
            <person name="Cheng J.-F."/>
            <person name="Goodwin L."/>
            <person name="Pitluck S."/>
            <person name="Peters L."/>
            <person name="Land M.L."/>
            <person name="Hauser L."/>
            <person name="Vogl K."/>
            <person name="Liu Z."/>
            <person name="Imhoff J."/>
            <person name="Thiel V."/>
            <person name="Frigaard N.-U."/>
            <person name="Bryant D."/>
            <person name="Woyke T.J."/>
        </authorList>
    </citation>
    <scope>NUCLEOTIDE SEQUENCE [LARGE SCALE GENOMIC DNA]</scope>
    <source>
        <strain evidence="1 2">5811</strain>
    </source>
</reference>
<dbReference type="Proteomes" id="UP000005459">
    <property type="component" value="Unassembled WGS sequence"/>
</dbReference>
<dbReference type="AlphaFoldDB" id="F9U6H5"/>
<gene>
    <name evidence="1" type="ORF">ThimaDRAFT_0526</name>
</gene>
<accession>F9U6H5</accession>